<protein>
    <submittedName>
        <fullName evidence="2">Uncharacterized protein</fullName>
    </submittedName>
</protein>
<feature type="region of interest" description="Disordered" evidence="1">
    <location>
        <begin position="59"/>
        <end position="114"/>
    </location>
</feature>
<comment type="caution">
    <text evidence="2">The sequence shown here is derived from an EMBL/GenBank/DDBJ whole genome shotgun (WGS) entry which is preliminary data.</text>
</comment>
<reference evidence="2" key="1">
    <citation type="submission" date="2020-05" db="EMBL/GenBank/DDBJ databases">
        <title>WGS assembly of Panicum virgatum.</title>
        <authorList>
            <person name="Lovell J.T."/>
            <person name="Jenkins J."/>
            <person name="Shu S."/>
            <person name="Juenger T.E."/>
            <person name="Schmutz J."/>
        </authorList>
    </citation>
    <scope>NUCLEOTIDE SEQUENCE</scope>
    <source>
        <strain evidence="2">AP13</strain>
    </source>
</reference>
<dbReference type="Proteomes" id="UP000823388">
    <property type="component" value="Chromosome 3K"/>
</dbReference>
<evidence type="ECO:0000313" key="3">
    <source>
        <dbReference type="Proteomes" id="UP000823388"/>
    </source>
</evidence>
<keyword evidence="3" id="KW-1185">Reference proteome</keyword>
<name>A0A8T0V5V7_PANVG</name>
<evidence type="ECO:0000256" key="1">
    <source>
        <dbReference type="SAM" id="MobiDB-lite"/>
    </source>
</evidence>
<gene>
    <name evidence="2" type="ORF">PVAP13_3KG126457</name>
</gene>
<evidence type="ECO:0000313" key="2">
    <source>
        <dbReference type="EMBL" id="KAG2627459.1"/>
    </source>
</evidence>
<dbReference type="AlphaFoldDB" id="A0A8T0V5V7"/>
<accession>A0A8T0V5V7</accession>
<proteinExistence type="predicted"/>
<sequence>MLARPAPAQRVGSPWSSLLLPYTITMPAGGSIHACERRSTHRMDRIREAFFFLLAQRTSSSAVDRRIHRPAGVRRRRGGKKSEPASAGARAGNKSPRGVVESPPPPAIAVPATH</sequence>
<organism evidence="2 3">
    <name type="scientific">Panicum virgatum</name>
    <name type="common">Blackwell switchgrass</name>
    <dbReference type="NCBI Taxonomy" id="38727"/>
    <lineage>
        <taxon>Eukaryota</taxon>
        <taxon>Viridiplantae</taxon>
        <taxon>Streptophyta</taxon>
        <taxon>Embryophyta</taxon>
        <taxon>Tracheophyta</taxon>
        <taxon>Spermatophyta</taxon>
        <taxon>Magnoliopsida</taxon>
        <taxon>Liliopsida</taxon>
        <taxon>Poales</taxon>
        <taxon>Poaceae</taxon>
        <taxon>PACMAD clade</taxon>
        <taxon>Panicoideae</taxon>
        <taxon>Panicodae</taxon>
        <taxon>Paniceae</taxon>
        <taxon>Panicinae</taxon>
        <taxon>Panicum</taxon>
        <taxon>Panicum sect. Hiantes</taxon>
    </lineage>
</organism>
<dbReference type="EMBL" id="CM029041">
    <property type="protein sequence ID" value="KAG2627459.1"/>
    <property type="molecule type" value="Genomic_DNA"/>
</dbReference>
<feature type="compositionally biased region" description="Basic residues" evidence="1">
    <location>
        <begin position="66"/>
        <end position="79"/>
    </location>
</feature>